<dbReference type="OrthoDB" id="10306780at2759"/>
<reference evidence="2 3" key="1">
    <citation type="submission" date="2020-02" db="EMBL/GenBank/DDBJ databases">
        <authorList>
            <person name="Ma Q."/>
            <person name="Huang Y."/>
            <person name="Song X."/>
            <person name="Pei D."/>
        </authorList>
    </citation>
    <scope>NUCLEOTIDE SEQUENCE [LARGE SCALE GENOMIC DNA]</scope>
    <source>
        <strain evidence="2">Sxm20200214</strain>
        <tissue evidence="2">Leaf</tissue>
    </source>
</reference>
<proteinExistence type="predicted"/>
<evidence type="ECO:0000313" key="3">
    <source>
        <dbReference type="Proteomes" id="UP000886595"/>
    </source>
</evidence>
<sequence length="73" mass="7968">MRSVTVVVATPVKTDLRSDGGGDERWLMGEMAVVVGTSNVGYDERDRGSGDSGEDVSEKRRVKVIHAINNNYQ</sequence>
<dbReference type="Proteomes" id="UP000886595">
    <property type="component" value="Unassembled WGS sequence"/>
</dbReference>
<dbReference type="EMBL" id="JAAMPC010000017">
    <property type="protein sequence ID" value="KAG2247638.1"/>
    <property type="molecule type" value="Genomic_DNA"/>
</dbReference>
<keyword evidence="3" id="KW-1185">Reference proteome</keyword>
<accession>A0A8X7PBG9</accession>
<dbReference type="AlphaFoldDB" id="A0A8X7PBG9"/>
<gene>
    <name evidence="2" type="ORF">Bca52824_087266</name>
</gene>
<comment type="caution">
    <text evidence="2">The sequence shown here is derived from an EMBL/GenBank/DDBJ whole genome shotgun (WGS) entry which is preliminary data.</text>
</comment>
<evidence type="ECO:0000313" key="2">
    <source>
        <dbReference type="EMBL" id="KAG2247638.1"/>
    </source>
</evidence>
<evidence type="ECO:0000256" key="1">
    <source>
        <dbReference type="SAM" id="MobiDB-lite"/>
    </source>
</evidence>
<organism evidence="2 3">
    <name type="scientific">Brassica carinata</name>
    <name type="common">Ethiopian mustard</name>
    <name type="synonym">Abyssinian cabbage</name>
    <dbReference type="NCBI Taxonomy" id="52824"/>
    <lineage>
        <taxon>Eukaryota</taxon>
        <taxon>Viridiplantae</taxon>
        <taxon>Streptophyta</taxon>
        <taxon>Embryophyta</taxon>
        <taxon>Tracheophyta</taxon>
        <taxon>Spermatophyta</taxon>
        <taxon>Magnoliopsida</taxon>
        <taxon>eudicotyledons</taxon>
        <taxon>Gunneridae</taxon>
        <taxon>Pentapetalae</taxon>
        <taxon>rosids</taxon>
        <taxon>malvids</taxon>
        <taxon>Brassicales</taxon>
        <taxon>Brassicaceae</taxon>
        <taxon>Brassiceae</taxon>
        <taxon>Brassica</taxon>
    </lineage>
</organism>
<feature type="region of interest" description="Disordered" evidence="1">
    <location>
        <begin position="40"/>
        <end position="59"/>
    </location>
</feature>
<protein>
    <submittedName>
        <fullName evidence="2">Uncharacterized protein</fullName>
    </submittedName>
</protein>
<name>A0A8X7PBG9_BRACI</name>